<keyword evidence="4" id="KW-0132">Cell division</keyword>
<dbReference type="PANTHER" id="PTHR31570:SF1">
    <property type="entry name" value="HAUS AUGMIN-LIKE COMPLEX SUBUNIT 1"/>
    <property type="match status" value="1"/>
</dbReference>
<reference evidence="11 12" key="1">
    <citation type="journal article" date="2018" name="Nat. Ecol. Evol.">
        <title>Pezizomycetes genomes reveal the molecular basis of ectomycorrhizal truffle lifestyle.</title>
        <authorList>
            <person name="Murat C."/>
            <person name="Payen T."/>
            <person name="Noel B."/>
            <person name="Kuo A."/>
            <person name="Morin E."/>
            <person name="Chen J."/>
            <person name="Kohler A."/>
            <person name="Krizsan K."/>
            <person name="Balestrini R."/>
            <person name="Da Silva C."/>
            <person name="Montanini B."/>
            <person name="Hainaut M."/>
            <person name="Levati E."/>
            <person name="Barry K.W."/>
            <person name="Belfiori B."/>
            <person name="Cichocki N."/>
            <person name="Clum A."/>
            <person name="Dockter R.B."/>
            <person name="Fauchery L."/>
            <person name="Guy J."/>
            <person name="Iotti M."/>
            <person name="Le Tacon F."/>
            <person name="Lindquist E.A."/>
            <person name="Lipzen A."/>
            <person name="Malagnac F."/>
            <person name="Mello A."/>
            <person name="Molinier V."/>
            <person name="Miyauchi S."/>
            <person name="Poulain J."/>
            <person name="Riccioni C."/>
            <person name="Rubini A."/>
            <person name="Sitrit Y."/>
            <person name="Splivallo R."/>
            <person name="Traeger S."/>
            <person name="Wang M."/>
            <person name="Zifcakova L."/>
            <person name="Wipf D."/>
            <person name="Zambonelli A."/>
            <person name="Paolocci F."/>
            <person name="Nowrousian M."/>
            <person name="Ottonello S."/>
            <person name="Baldrian P."/>
            <person name="Spatafora J.W."/>
            <person name="Henrissat B."/>
            <person name="Nagy L.G."/>
            <person name="Aury J.M."/>
            <person name="Wincker P."/>
            <person name="Grigoriev I.V."/>
            <person name="Bonfante P."/>
            <person name="Martin F.M."/>
        </authorList>
    </citation>
    <scope>NUCLEOTIDE SEQUENCE [LARGE SCALE GENOMIC DNA]</scope>
    <source>
        <strain evidence="11 12">CCBAS932</strain>
    </source>
</reference>
<proteinExistence type="inferred from homology"/>
<organism evidence="11 12">
    <name type="scientific">Morchella conica CCBAS932</name>
    <dbReference type="NCBI Taxonomy" id="1392247"/>
    <lineage>
        <taxon>Eukaryota</taxon>
        <taxon>Fungi</taxon>
        <taxon>Dikarya</taxon>
        <taxon>Ascomycota</taxon>
        <taxon>Pezizomycotina</taxon>
        <taxon>Pezizomycetes</taxon>
        <taxon>Pezizales</taxon>
        <taxon>Morchellaceae</taxon>
        <taxon>Morchella</taxon>
    </lineage>
</organism>
<keyword evidence="6" id="KW-0498">Mitosis</keyword>
<keyword evidence="3" id="KW-0963">Cytoplasm</keyword>
<dbReference type="InParanoid" id="A0A3N4LB66"/>
<dbReference type="OrthoDB" id="5372507at2759"/>
<evidence type="ECO:0000256" key="2">
    <source>
        <dbReference type="ARBA" id="ARBA00005479"/>
    </source>
</evidence>
<gene>
    <name evidence="11" type="ORF">P167DRAFT_518967</name>
</gene>
<dbReference type="PANTHER" id="PTHR31570">
    <property type="entry name" value="HAUS AUGMIN-LIKE COMPLEX SUBUNIT 1"/>
    <property type="match status" value="1"/>
</dbReference>
<dbReference type="GO" id="GO:0070652">
    <property type="term" value="C:HAUS complex"/>
    <property type="evidence" value="ECO:0007669"/>
    <property type="project" value="InterPro"/>
</dbReference>
<evidence type="ECO:0000256" key="8">
    <source>
        <dbReference type="ARBA" id="ARBA00023212"/>
    </source>
</evidence>
<evidence type="ECO:0000256" key="9">
    <source>
        <dbReference type="ARBA" id="ARBA00023306"/>
    </source>
</evidence>
<accession>A0A3N4LB66</accession>
<dbReference type="Proteomes" id="UP000277580">
    <property type="component" value="Unassembled WGS sequence"/>
</dbReference>
<evidence type="ECO:0000256" key="4">
    <source>
        <dbReference type="ARBA" id="ARBA00022618"/>
    </source>
</evidence>
<comment type="subcellular location">
    <subcellularLocation>
        <location evidence="1">Cytoplasm</location>
        <location evidence="1">Cytoskeleton</location>
        <location evidence="1">Spindle</location>
    </subcellularLocation>
</comment>
<keyword evidence="9" id="KW-0131">Cell cycle</keyword>
<evidence type="ECO:0008006" key="13">
    <source>
        <dbReference type="Google" id="ProtNLM"/>
    </source>
</evidence>
<protein>
    <recommendedName>
        <fullName evidence="13">HAUS augmin-like complex subunit 1</fullName>
    </recommendedName>
</protein>
<evidence type="ECO:0000256" key="5">
    <source>
        <dbReference type="ARBA" id="ARBA00022701"/>
    </source>
</evidence>
<dbReference type="EMBL" id="ML119114">
    <property type="protein sequence ID" value="RPB15245.1"/>
    <property type="molecule type" value="Genomic_DNA"/>
</dbReference>
<keyword evidence="5" id="KW-0493">Microtubule</keyword>
<evidence type="ECO:0000256" key="3">
    <source>
        <dbReference type="ARBA" id="ARBA00022490"/>
    </source>
</evidence>
<dbReference type="GO" id="GO:0005874">
    <property type="term" value="C:microtubule"/>
    <property type="evidence" value="ECO:0007669"/>
    <property type="project" value="UniProtKB-KW"/>
</dbReference>
<keyword evidence="12" id="KW-1185">Reference proteome</keyword>
<evidence type="ECO:0000256" key="6">
    <source>
        <dbReference type="ARBA" id="ARBA00022776"/>
    </source>
</evidence>
<dbReference type="GO" id="GO:0051301">
    <property type="term" value="P:cell division"/>
    <property type="evidence" value="ECO:0007669"/>
    <property type="project" value="UniProtKB-KW"/>
</dbReference>
<dbReference type="InterPro" id="IPR026243">
    <property type="entry name" value="HAUS1"/>
</dbReference>
<dbReference type="GO" id="GO:0051225">
    <property type="term" value="P:spindle assembly"/>
    <property type="evidence" value="ECO:0007669"/>
    <property type="project" value="InterPro"/>
</dbReference>
<evidence type="ECO:0000256" key="1">
    <source>
        <dbReference type="ARBA" id="ARBA00004186"/>
    </source>
</evidence>
<dbReference type="Pfam" id="PF25762">
    <property type="entry name" value="HAUS1"/>
    <property type="match status" value="1"/>
</dbReference>
<evidence type="ECO:0000313" key="11">
    <source>
        <dbReference type="EMBL" id="RPB15245.1"/>
    </source>
</evidence>
<evidence type="ECO:0000256" key="7">
    <source>
        <dbReference type="ARBA" id="ARBA00023054"/>
    </source>
</evidence>
<sequence length="295" mass="32503">MADYRDLWSPAKIFSPTTTRQQSQSTKDWTYADQWLRTRYHPRPVPPFERTPDTLKALLALAAANEAADDERALAKKVKERTLDALQKRDAEGGENVLAAVEEHLTAEGVRALNSLALLAVAVDAEGTGTVELANQLITLTKHEFALTQQSQHLQHLHTRLESDLATLTASITRLTHGAEYRVPAELAAQVGEWGRATRHLAGKVDDYRERLQDSGGGGAGGKGGEGTTVEALIECEKEVLALKERVLDLEARVKAFQGLPPERDLARVEVERVERELAGLEERREALYDNMVGG</sequence>
<name>A0A3N4LB66_9PEZI</name>
<dbReference type="GO" id="GO:0005819">
    <property type="term" value="C:spindle"/>
    <property type="evidence" value="ECO:0007669"/>
    <property type="project" value="UniProtKB-SubCell"/>
</dbReference>
<feature type="coiled-coil region" evidence="10">
    <location>
        <begin position="233"/>
        <end position="291"/>
    </location>
</feature>
<keyword evidence="8" id="KW-0206">Cytoskeleton</keyword>
<dbReference type="GO" id="GO:0005829">
    <property type="term" value="C:cytosol"/>
    <property type="evidence" value="ECO:0007669"/>
    <property type="project" value="TreeGrafter"/>
</dbReference>
<dbReference type="AlphaFoldDB" id="A0A3N4LB66"/>
<comment type="similarity">
    <text evidence="2">Belongs to the HAUS1 family.</text>
</comment>
<evidence type="ECO:0000256" key="10">
    <source>
        <dbReference type="SAM" id="Coils"/>
    </source>
</evidence>
<evidence type="ECO:0000313" key="12">
    <source>
        <dbReference type="Proteomes" id="UP000277580"/>
    </source>
</evidence>
<keyword evidence="7 10" id="KW-0175">Coiled coil</keyword>